<reference evidence="4" key="1">
    <citation type="submission" date="2023-08" db="EMBL/GenBank/DDBJ databases">
        <authorList>
            <person name="Alioto T."/>
            <person name="Alioto T."/>
            <person name="Gomez Garrido J."/>
        </authorList>
    </citation>
    <scope>NUCLEOTIDE SEQUENCE</scope>
</reference>
<dbReference type="InterPro" id="IPR013783">
    <property type="entry name" value="Ig-like_fold"/>
</dbReference>
<dbReference type="Pfam" id="PF00041">
    <property type="entry name" value="fn3"/>
    <property type="match status" value="1"/>
</dbReference>
<dbReference type="AlphaFoldDB" id="A0AAV1G7S9"/>
<keyword evidence="2" id="KW-0732">Signal</keyword>
<feature type="signal peptide" evidence="2">
    <location>
        <begin position="1"/>
        <end position="18"/>
    </location>
</feature>
<dbReference type="PROSITE" id="PS50853">
    <property type="entry name" value="FN3"/>
    <property type="match status" value="2"/>
</dbReference>
<evidence type="ECO:0000313" key="4">
    <source>
        <dbReference type="EMBL" id="CAJ1069255.1"/>
    </source>
</evidence>
<gene>
    <name evidence="4" type="ORF">XNOV1_A025006</name>
</gene>
<keyword evidence="4" id="KW-0675">Receptor</keyword>
<name>A0AAV1G7S9_XYRNO</name>
<feature type="domain" description="Fibronectin type-III" evidence="3">
    <location>
        <begin position="611"/>
        <end position="715"/>
    </location>
</feature>
<accession>A0AAV1G7S9</accession>
<dbReference type="CDD" id="cd00063">
    <property type="entry name" value="FN3"/>
    <property type="match status" value="1"/>
</dbReference>
<evidence type="ECO:0000313" key="5">
    <source>
        <dbReference type="Proteomes" id="UP001178508"/>
    </source>
</evidence>
<sequence>MPLRKSLVNLFLLCFIFSENNNGCYFDTAESVRQLPRPSISDFQAVRDKQSLVVSWQLNHSGLVGDFYEIQIGRTENHIIIYSENCSVLSSDQYEYTWTWTSDLPLECADHSARIRFFYNQFIPSPWSKWKTNRSEQAKEKILIYPFQRVLREGTSAMFCCIPPKGENITSISINNSKHPLISVDTRVKAISVENVPVQTSFINSLTVTCSTDSGNVREIWNYVSSPPQKPRNISCVTPDMTTVTCTWNSDHTEEVDNHNKKTHTLHIQNSNQGPVVCQQLSCTFPAVPQLEKYNISVVVEDQLGKVTEIFSFNISERVFPVVEWDTVSPAVMDTSVSWLVQGNLTHLDVLCQVTAEPYISTEVRCSNVRGFCNGKLEHLLPNTRYTTRVRCSAGSNGWGEWTQPVTFTTYPLVILDVWRRIEQLPDPNSREVTLLWTLRIPGSAATVNIQNYTVLWSQGGKNQTEWKDSGQTQAQVSIGPEQCDFTLQAVVKRGSTIPAHITVQQRDDQANPPVIRRLNSSTNAGFNLSWDQLETASCGYTVEWCIMGTAVPCTLQWVKVPEGNNTVFLSAGHFKAGRRYTFNIYGCRENTHRLLEVQTGYLQELKSVPSPTLMEPVQSTSSSVTLEWSYREDDTAYPAFISGYLVTVQEVRSDRQSGYNAELFNMSVADPQKKFVTVEGLQQNQEYAFSVSAFTREGAGQAASITVRTKTNYSGHMVKVLTPILLLLGCTVLLWPQRKTLQSGLKGIFVYPAGMNIKISEFDSFLQETGERLNSQSPEECRSCDIEILNTRPLLTETTILGHPEHLNTTPLLAPGSSPSALPLSCVPHHAEYCPQLWDQAVLQQTTCITNETYFHTMERDPSETQGVTLSDIKISLNFSDCQQEPCNVMSGYISNENL</sequence>
<evidence type="ECO:0000259" key="3">
    <source>
        <dbReference type="PROSITE" id="PS50853"/>
    </source>
</evidence>
<feature type="chain" id="PRO_5043438145" evidence="2">
    <location>
        <begin position="19"/>
        <end position="900"/>
    </location>
</feature>
<dbReference type="InterPro" id="IPR003961">
    <property type="entry name" value="FN3_dom"/>
</dbReference>
<keyword evidence="1" id="KW-0677">Repeat</keyword>
<dbReference type="Pfam" id="PF21177">
    <property type="entry name" value="LIF-R_Ig-like"/>
    <property type="match status" value="1"/>
</dbReference>
<feature type="domain" description="Fibronectin type-III" evidence="3">
    <location>
        <begin position="318"/>
        <end position="413"/>
    </location>
</feature>
<dbReference type="Pfam" id="PF17971">
    <property type="entry name" value="LIFR_D2"/>
    <property type="match status" value="1"/>
</dbReference>
<evidence type="ECO:0000256" key="1">
    <source>
        <dbReference type="ARBA" id="ARBA00022737"/>
    </source>
</evidence>
<dbReference type="EMBL" id="OY660875">
    <property type="protein sequence ID" value="CAJ1069255.1"/>
    <property type="molecule type" value="Genomic_DNA"/>
</dbReference>
<dbReference type="InterPro" id="IPR048497">
    <property type="entry name" value="LIF-R-like_Ig-like"/>
</dbReference>
<dbReference type="Pfam" id="PF25552">
    <property type="entry name" value="LIFR_D4"/>
    <property type="match status" value="1"/>
</dbReference>
<proteinExistence type="predicted"/>
<dbReference type="InterPro" id="IPR036116">
    <property type="entry name" value="FN3_sf"/>
</dbReference>
<organism evidence="4 5">
    <name type="scientific">Xyrichtys novacula</name>
    <name type="common">Pearly razorfish</name>
    <name type="synonym">Hemipteronotus novacula</name>
    <dbReference type="NCBI Taxonomy" id="13765"/>
    <lineage>
        <taxon>Eukaryota</taxon>
        <taxon>Metazoa</taxon>
        <taxon>Chordata</taxon>
        <taxon>Craniata</taxon>
        <taxon>Vertebrata</taxon>
        <taxon>Euteleostomi</taxon>
        <taxon>Actinopterygii</taxon>
        <taxon>Neopterygii</taxon>
        <taxon>Teleostei</taxon>
        <taxon>Neoteleostei</taxon>
        <taxon>Acanthomorphata</taxon>
        <taxon>Eupercaria</taxon>
        <taxon>Labriformes</taxon>
        <taxon>Labridae</taxon>
        <taxon>Xyrichtys</taxon>
    </lineage>
</organism>
<dbReference type="Gene3D" id="2.60.40.10">
    <property type="entry name" value="Immunoglobulins"/>
    <property type="match status" value="7"/>
</dbReference>
<dbReference type="InterPro" id="IPR040817">
    <property type="entry name" value="LIFR_D2"/>
</dbReference>
<dbReference type="SMART" id="SM00060">
    <property type="entry name" value="FN3"/>
    <property type="match status" value="3"/>
</dbReference>
<dbReference type="PANTHER" id="PTHR46708:SF2">
    <property type="entry name" value="FIBRONECTIN TYPE-III DOMAIN-CONTAINING PROTEIN"/>
    <property type="match status" value="1"/>
</dbReference>
<dbReference type="InterPro" id="IPR050991">
    <property type="entry name" value="ECM_Regulatory_Proteins"/>
</dbReference>
<dbReference type="PANTHER" id="PTHR46708">
    <property type="entry name" value="TENASCIN"/>
    <property type="match status" value="1"/>
</dbReference>
<evidence type="ECO:0000256" key="2">
    <source>
        <dbReference type="SAM" id="SignalP"/>
    </source>
</evidence>
<keyword evidence="5" id="KW-1185">Reference proteome</keyword>
<protein>
    <submittedName>
        <fullName evidence="4">Leukemia inhibitory factor receptor isoform X1</fullName>
    </submittedName>
</protein>
<dbReference type="Proteomes" id="UP001178508">
    <property type="component" value="Chromosome 12"/>
</dbReference>
<dbReference type="SUPFAM" id="SSF49265">
    <property type="entry name" value="Fibronectin type III"/>
    <property type="match status" value="3"/>
</dbReference>